<organism evidence="1">
    <name type="scientific">marine sediment metagenome</name>
    <dbReference type="NCBI Taxonomy" id="412755"/>
    <lineage>
        <taxon>unclassified sequences</taxon>
        <taxon>metagenomes</taxon>
        <taxon>ecological metagenomes</taxon>
    </lineage>
</organism>
<reference evidence="1" key="1">
    <citation type="journal article" date="2014" name="Front. Microbiol.">
        <title>High frequency of phylogenetically diverse reductive dehalogenase-homologous genes in deep subseafloor sedimentary metagenomes.</title>
        <authorList>
            <person name="Kawai M."/>
            <person name="Futagami T."/>
            <person name="Toyoda A."/>
            <person name="Takaki Y."/>
            <person name="Nishi S."/>
            <person name="Hori S."/>
            <person name="Arai W."/>
            <person name="Tsubouchi T."/>
            <person name="Morono Y."/>
            <person name="Uchiyama I."/>
            <person name="Ito T."/>
            <person name="Fujiyama A."/>
            <person name="Inagaki F."/>
            <person name="Takami H."/>
        </authorList>
    </citation>
    <scope>NUCLEOTIDE SEQUENCE</scope>
    <source>
        <strain evidence="1">Expedition CK06-06</strain>
    </source>
</reference>
<gene>
    <name evidence="1" type="ORF">S06H3_29710</name>
</gene>
<proteinExistence type="predicted"/>
<accession>X1LW21</accession>
<sequence length="48" mass="5914">MRGFLSLIRDPEKSRLDIFCYDEREVPELDEILRKKFRFCIFRSDKDS</sequence>
<evidence type="ECO:0000313" key="1">
    <source>
        <dbReference type="EMBL" id="GAI23283.1"/>
    </source>
</evidence>
<feature type="non-terminal residue" evidence="1">
    <location>
        <position position="48"/>
    </location>
</feature>
<comment type="caution">
    <text evidence="1">The sequence shown here is derived from an EMBL/GenBank/DDBJ whole genome shotgun (WGS) entry which is preliminary data.</text>
</comment>
<name>X1LW21_9ZZZZ</name>
<dbReference type="EMBL" id="BARV01017434">
    <property type="protein sequence ID" value="GAI23283.1"/>
    <property type="molecule type" value="Genomic_DNA"/>
</dbReference>
<protein>
    <submittedName>
        <fullName evidence="1">Uncharacterized protein</fullName>
    </submittedName>
</protein>
<dbReference type="AlphaFoldDB" id="X1LW21"/>